<proteinExistence type="predicted"/>
<comment type="caution">
    <text evidence="2">The sequence shown here is derived from an EMBL/GenBank/DDBJ whole genome shotgun (WGS) entry which is preliminary data.</text>
</comment>
<dbReference type="RefSeq" id="WP_146811098.1">
    <property type="nucleotide sequence ID" value="NZ_BJXX01000140.1"/>
</dbReference>
<dbReference type="AlphaFoldDB" id="A0A511V9G5"/>
<sequence>MVLQLVLYFGGLVTFAVALITYFAAKRAWPAPAILMPMFVFVSYYSVNQQTILWIGAGFSLLGYLVALTIKILVQRDRQQQR</sequence>
<name>A0A511V9G5_9BACL</name>
<evidence type="ECO:0000256" key="1">
    <source>
        <dbReference type="SAM" id="Phobius"/>
    </source>
</evidence>
<dbReference type="Proteomes" id="UP000321157">
    <property type="component" value="Unassembled WGS sequence"/>
</dbReference>
<dbReference type="EMBL" id="BJXX01000140">
    <property type="protein sequence ID" value="GEN35567.1"/>
    <property type="molecule type" value="Genomic_DNA"/>
</dbReference>
<accession>A0A511V9G5</accession>
<gene>
    <name evidence="2" type="ORF">ADA01nite_30270</name>
</gene>
<keyword evidence="1" id="KW-0812">Transmembrane</keyword>
<evidence type="ECO:0000313" key="3">
    <source>
        <dbReference type="Proteomes" id="UP000321157"/>
    </source>
</evidence>
<keyword evidence="1" id="KW-0472">Membrane</keyword>
<reference evidence="2 3" key="1">
    <citation type="submission" date="2019-07" db="EMBL/GenBank/DDBJ databases">
        <title>Whole genome shotgun sequence of Aneurinibacillus danicus NBRC 102444.</title>
        <authorList>
            <person name="Hosoyama A."/>
            <person name="Uohara A."/>
            <person name="Ohji S."/>
            <person name="Ichikawa N."/>
        </authorList>
    </citation>
    <scope>NUCLEOTIDE SEQUENCE [LARGE SCALE GENOMIC DNA]</scope>
    <source>
        <strain evidence="2 3">NBRC 102444</strain>
    </source>
</reference>
<keyword evidence="3" id="KW-1185">Reference proteome</keyword>
<dbReference type="OrthoDB" id="2679938at2"/>
<feature type="transmembrane region" description="Helical" evidence="1">
    <location>
        <begin position="53"/>
        <end position="74"/>
    </location>
</feature>
<protein>
    <submittedName>
        <fullName evidence="2">Uncharacterized protein</fullName>
    </submittedName>
</protein>
<feature type="transmembrane region" description="Helical" evidence="1">
    <location>
        <begin position="6"/>
        <end position="24"/>
    </location>
</feature>
<keyword evidence="1" id="KW-1133">Transmembrane helix</keyword>
<evidence type="ECO:0000313" key="2">
    <source>
        <dbReference type="EMBL" id="GEN35567.1"/>
    </source>
</evidence>
<organism evidence="2 3">
    <name type="scientific">Aneurinibacillus danicus</name>
    <dbReference type="NCBI Taxonomy" id="267746"/>
    <lineage>
        <taxon>Bacteria</taxon>
        <taxon>Bacillati</taxon>
        <taxon>Bacillota</taxon>
        <taxon>Bacilli</taxon>
        <taxon>Bacillales</taxon>
        <taxon>Paenibacillaceae</taxon>
        <taxon>Aneurinibacillus group</taxon>
        <taxon>Aneurinibacillus</taxon>
    </lineage>
</organism>
<feature type="transmembrane region" description="Helical" evidence="1">
    <location>
        <begin position="31"/>
        <end position="47"/>
    </location>
</feature>